<protein>
    <submittedName>
        <fullName evidence="1">Uncharacterized protein</fullName>
    </submittedName>
</protein>
<dbReference type="InterPro" id="IPR046026">
    <property type="entry name" value="DUF5984"/>
</dbReference>
<sequence>MLINFELTPLQNVAPWGEPDNLGLSWFGLTDGQYWISAGEASLFEYSEHARSAGARRYCDYQIARLLEDILDMLPSVMEPVPPALVQYLSGDSGKKWRNKLSSWSIEQFDVIDEDEYWRLTGYADALSFNRFLDSAFKRASGNAVTTSWDEVQRAIMTISGDTTA</sequence>
<dbReference type="Proteomes" id="UP000446768">
    <property type="component" value="Unassembled WGS sequence"/>
</dbReference>
<comment type="caution">
    <text evidence="1">The sequence shown here is derived from an EMBL/GenBank/DDBJ whole genome shotgun (WGS) entry which is preliminary data.</text>
</comment>
<accession>A0A7X2IU87</accession>
<dbReference type="EMBL" id="WKJJ01000025">
    <property type="protein sequence ID" value="MRV75907.1"/>
    <property type="molecule type" value="Genomic_DNA"/>
</dbReference>
<evidence type="ECO:0000313" key="2">
    <source>
        <dbReference type="Proteomes" id="UP000446768"/>
    </source>
</evidence>
<organism evidence="1 2">
    <name type="scientific">Pseudoduganella rivuli</name>
    <dbReference type="NCBI Taxonomy" id="2666085"/>
    <lineage>
        <taxon>Bacteria</taxon>
        <taxon>Pseudomonadati</taxon>
        <taxon>Pseudomonadota</taxon>
        <taxon>Betaproteobacteria</taxon>
        <taxon>Burkholderiales</taxon>
        <taxon>Oxalobacteraceae</taxon>
        <taxon>Telluria group</taxon>
        <taxon>Pseudoduganella</taxon>
    </lineage>
</organism>
<name>A0A7X2IU87_9BURK</name>
<gene>
    <name evidence="1" type="ORF">GJ700_29760</name>
</gene>
<proteinExistence type="predicted"/>
<reference evidence="1 2" key="1">
    <citation type="submission" date="2019-11" db="EMBL/GenBank/DDBJ databases">
        <title>Novel species isolated from a subtropical stream in China.</title>
        <authorList>
            <person name="Lu H."/>
        </authorList>
    </citation>
    <scope>NUCLEOTIDE SEQUENCE [LARGE SCALE GENOMIC DNA]</scope>
    <source>
        <strain evidence="1 2">FT92W</strain>
    </source>
</reference>
<keyword evidence="2" id="KW-1185">Reference proteome</keyword>
<evidence type="ECO:0000313" key="1">
    <source>
        <dbReference type="EMBL" id="MRV75907.1"/>
    </source>
</evidence>
<dbReference type="Pfam" id="PF19446">
    <property type="entry name" value="DUF5984"/>
    <property type="match status" value="1"/>
</dbReference>
<dbReference type="AlphaFoldDB" id="A0A7X2IU87"/>